<reference evidence="10 11" key="1">
    <citation type="submission" date="2018-02" db="EMBL/GenBank/DDBJ databases">
        <title>Genome sequences of Apibacter spp., gut symbionts of Asian honey bees.</title>
        <authorList>
            <person name="Kwong W.K."/>
            <person name="Steele M.I."/>
            <person name="Moran N.A."/>
        </authorList>
    </citation>
    <scope>NUCLEOTIDE SEQUENCE [LARGE SCALE GENOMIC DNA]</scope>
    <source>
        <strain evidence="11">wkB301</strain>
    </source>
</reference>
<keyword evidence="6 8" id="KW-1133">Transmembrane helix</keyword>
<comment type="caution">
    <text evidence="10">The sequence shown here is derived from an EMBL/GenBank/DDBJ whole genome shotgun (WGS) entry which is preliminary data.</text>
</comment>
<dbReference type="InterPro" id="IPR006037">
    <property type="entry name" value="RCK_C"/>
</dbReference>
<evidence type="ECO:0000256" key="4">
    <source>
        <dbReference type="ARBA" id="ARBA00022475"/>
    </source>
</evidence>
<feature type="transmembrane region" description="Helical" evidence="8">
    <location>
        <begin position="99"/>
        <end position="120"/>
    </location>
</feature>
<feature type="transmembrane region" description="Helical" evidence="8">
    <location>
        <begin position="408"/>
        <end position="427"/>
    </location>
</feature>
<organism evidence="10 11">
    <name type="scientific">Apibacter adventoris</name>
    <dbReference type="NCBI Taxonomy" id="1679466"/>
    <lineage>
        <taxon>Bacteria</taxon>
        <taxon>Pseudomonadati</taxon>
        <taxon>Bacteroidota</taxon>
        <taxon>Flavobacteriia</taxon>
        <taxon>Flavobacteriales</taxon>
        <taxon>Weeksellaceae</taxon>
        <taxon>Apibacter</taxon>
    </lineage>
</organism>
<proteinExistence type="inferred from homology"/>
<dbReference type="SUPFAM" id="SSF116726">
    <property type="entry name" value="TrkA C-terminal domain-like"/>
    <property type="match status" value="2"/>
</dbReference>
<dbReference type="Gene3D" id="3.30.70.1450">
    <property type="entry name" value="Regulator of K+ conductance, C-terminal domain"/>
    <property type="match status" value="2"/>
</dbReference>
<dbReference type="InterPro" id="IPR036721">
    <property type="entry name" value="RCK_C_sf"/>
</dbReference>
<protein>
    <submittedName>
        <fullName evidence="10">Putative transporter</fullName>
    </submittedName>
</protein>
<keyword evidence="4" id="KW-1003">Cell membrane</keyword>
<evidence type="ECO:0000259" key="9">
    <source>
        <dbReference type="PROSITE" id="PS51202"/>
    </source>
</evidence>
<feature type="transmembrane region" description="Helical" evidence="8">
    <location>
        <begin position="448"/>
        <end position="466"/>
    </location>
</feature>
<evidence type="ECO:0000313" key="10">
    <source>
        <dbReference type="EMBL" id="PQL90791.1"/>
    </source>
</evidence>
<sequence>MEWLYDLLNNHESVAYTVLIYSVVICVGVILGKIKFFGISFGITFVLFMGILVSHFGYVVNEHILHFIKEFGLILFVYTIGLQVGPGFFASFKKEGITLNILAIIIVLFGGIVTVLIHYITKTPITTMVGIMSGAVTNTPGLGAAQQTIKDLVQDNSEHGTYMQTLSTGYAIAYPFGVMGIIFSMLFMKKLFHVNIEAETRLNAWKHKTGSTLSKIVLEVTNPAIVGKELRVLWKILKSNFVVSRVMNGEQILIPNKNYLLQKGDKILVVTTNDEHEALESIVGKKVDIDLSSQNISKKVISLKINITKPFAYSKKISELGISSKYGVTISRVMRAGIEFIPNGDTKLQFGDLITAIGEDSDVMSLAKDFGNSKKELSHPHVAELFLGIILGVLIGSIPFHFPGIPVPVKLGLAGGPLIIAILISRYGGRFSVTPYVSNSANLMVREIGIVLFLASVGLGAGGNFWDTLTNGPGLSWMLYGIFITIIPLLLGALIARFFYKLTFLEICGLLAGASTDPPALAFANQSAGSDAPAITYATVYPLTTFLRIMAAQLILLLFF</sequence>
<feature type="transmembrane region" description="Helical" evidence="8">
    <location>
        <begin position="13"/>
        <end position="32"/>
    </location>
</feature>
<dbReference type="NCBIfam" id="TIGR01625">
    <property type="entry name" value="YidE_YbjL_dupl"/>
    <property type="match status" value="2"/>
</dbReference>
<evidence type="ECO:0000256" key="3">
    <source>
        <dbReference type="ARBA" id="ARBA00022448"/>
    </source>
</evidence>
<feature type="transmembrane region" description="Helical" evidence="8">
    <location>
        <begin position="39"/>
        <end position="59"/>
    </location>
</feature>
<evidence type="ECO:0000313" key="11">
    <source>
        <dbReference type="Proteomes" id="UP000238042"/>
    </source>
</evidence>
<dbReference type="Proteomes" id="UP000238042">
    <property type="component" value="Unassembled WGS sequence"/>
</dbReference>
<feature type="domain" description="RCK C-terminal" evidence="9">
    <location>
        <begin position="288"/>
        <end position="373"/>
    </location>
</feature>
<feature type="transmembrane region" description="Helical" evidence="8">
    <location>
        <begin position="478"/>
        <end position="500"/>
    </location>
</feature>
<dbReference type="InterPro" id="IPR050144">
    <property type="entry name" value="AAE_transporter"/>
</dbReference>
<dbReference type="Pfam" id="PF02080">
    <property type="entry name" value="TrkA_C"/>
    <property type="match status" value="2"/>
</dbReference>
<name>A0A2S8A8A1_9FLAO</name>
<dbReference type="RefSeq" id="WP_105193472.1">
    <property type="nucleotide sequence ID" value="NZ_PSZM01000045.1"/>
</dbReference>
<keyword evidence="11" id="KW-1185">Reference proteome</keyword>
<dbReference type="OrthoDB" id="9155749at2"/>
<feature type="transmembrane region" description="Helical" evidence="8">
    <location>
        <begin position="382"/>
        <end position="402"/>
    </location>
</feature>
<dbReference type="GO" id="GO:0006813">
    <property type="term" value="P:potassium ion transport"/>
    <property type="evidence" value="ECO:0007669"/>
    <property type="project" value="InterPro"/>
</dbReference>
<dbReference type="PANTHER" id="PTHR30445:SF3">
    <property type="entry name" value="TRANSPORT PROTEIN YIDE-RELATED"/>
    <property type="match status" value="1"/>
</dbReference>
<feature type="domain" description="RCK C-terminal" evidence="9">
    <location>
        <begin position="199"/>
        <end position="285"/>
    </location>
</feature>
<evidence type="ECO:0000256" key="6">
    <source>
        <dbReference type="ARBA" id="ARBA00022989"/>
    </source>
</evidence>
<feature type="transmembrane region" description="Helical" evidence="8">
    <location>
        <begin position="169"/>
        <end position="188"/>
    </location>
</feature>
<dbReference type="NCBIfam" id="NF003007">
    <property type="entry name" value="PRK03818.1"/>
    <property type="match status" value="1"/>
</dbReference>
<dbReference type="PROSITE" id="PS51202">
    <property type="entry name" value="RCK_C"/>
    <property type="match status" value="2"/>
</dbReference>
<evidence type="ECO:0000256" key="1">
    <source>
        <dbReference type="ARBA" id="ARBA00004651"/>
    </source>
</evidence>
<keyword evidence="5 8" id="KW-0812">Transmembrane</keyword>
<keyword evidence="3" id="KW-0813">Transport</keyword>
<evidence type="ECO:0000256" key="2">
    <source>
        <dbReference type="ARBA" id="ARBA00009854"/>
    </source>
</evidence>
<dbReference type="EMBL" id="PSZM01000045">
    <property type="protein sequence ID" value="PQL90791.1"/>
    <property type="molecule type" value="Genomic_DNA"/>
</dbReference>
<dbReference type="GO" id="GO:0005886">
    <property type="term" value="C:plasma membrane"/>
    <property type="evidence" value="ECO:0007669"/>
    <property type="project" value="UniProtKB-SubCell"/>
</dbReference>
<dbReference type="Pfam" id="PF06826">
    <property type="entry name" value="Asp-Al_Ex"/>
    <property type="match status" value="2"/>
</dbReference>
<accession>A0A2S8A8A1</accession>
<gene>
    <name evidence="10" type="ORF">C4S77_10065</name>
</gene>
<dbReference type="GO" id="GO:0008324">
    <property type="term" value="F:monoatomic cation transmembrane transporter activity"/>
    <property type="evidence" value="ECO:0007669"/>
    <property type="project" value="InterPro"/>
</dbReference>
<evidence type="ECO:0000256" key="5">
    <source>
        <dbReference type="ARBA" id="ARBA00022692"/>
    </source>
</evidence>
<dbReference type="InterPro" id="IPR006512">
    <property type="entry name" value="YidE_YbjL"/>
</dbReference>
<keyword evidence="7 8" id="KW-0472">Membrane</keyword>
<comment type="similarity">
    <text evidence="2">Belongs to the AAE transporter (TC 2.A.81) family.</text>
</comment>
<evidence type="ECO:0000256" key="8">
    <source>
        <dbReference type="SAM" id="Phobius"/>
    </source>
</evidence>
<dbReference type="AlphaFoldDB" id="A0A2S8A8A1"/>
<comment type="subcellular location">
    <subcellularLocation>
        <location evidence="1">Cell membrane</location>
        <topology evidence="1">Multi-pass membrane protein</topology>
    </subcellularLocation>
</comment>
<feature type="transmembrane region" description="Helical" evidence="8">
    <location>
        <begin position="71"/>
        <end position="92"/>
    </location>
</feature>
<dbReference type="PANTHER" id="PTHR30445">
    <property type="entry name" value="K(+)_H(+) ANTIPORTER SUBUNIT KHTT"/>
    <property type="match status" value="1"/>
</dbReference>
<evidence type="ECO:0000256" key="7">
    <source>
        <dbReference type="ARBA" id="ARBA00023136"/>
    </source>
</evidence>